<dbReference type="InterPro" id="IPR009051">
    <property type="entry name" value="Helical_ferredxn"/>
</dbReference>
<keyword evidence="4 6" id="KW-0408">Iron</keyword>
<comment type="cofactor">
    <cofactor evidence="6">
        <name>[4Fe-4S] cluster</name>
        <dbReference type="ChEBI" id="CHEBI:49883"/>
    </cofactor>
    <text evidence="6">Binds 2 [4Fe-4S] clusters.</text>
</comment>
<evidence type="ECO:0000313" key="9">
    <source>
        <dbReference type="Proteomes" id="UP000004738"/>
    </source>
</evidence>
<feature type="domain" description="4Fe-4S ferredoxin-type" evidence="7">
    <location>
        <begin position="51"/>
        <end position="76"/>
    </location>
</feature>
<dbReference type="SUPFAM" id="SSF54862">
    <property type="entry name" value="4Fe-4S ferredoxins"/>
    <property type="match status" value="1"/>
</dbReference>
<reference evidence="8 9" key="1">
    <citation type="journal article" date="2012" name="J. Bacteriol.">
        <title>Draft Genome Sequence of Bacillus isronensis Strain B3W22, Isolated from the Upper Atmosphere.</title>
        <authorList>
            <person name="Shivaji S."/>
            <person name="Ara S."/>
            <person name="Singh S.K."/>
            <person name="Bandi S."/>
            <person name="Singh A."/>
            <person name="Pinnaka A.K."/>
        </authorList>
    </citation>
    <scope>NUCLEOTIDE SEQUENCE [LARGE SCALE GENOMIC DNA]</scope>
    <source>
        <strain evidence="8 9">B3W22</strain>
    </source>
</reference>
<evidence type="ECO:0000256" key="5">
    <source>
        <dbReference type="ARBA" id="ARBA00023014"/>
    </source>
</evidence>
<evidence type="ECO:0000256" key="4">
    <source>
        <dbReference type="ARBA" id="ARBA00023004"/>
    </source>
</evidence>
<keyword evidence="6" id="KW-0813">Transport</keyword>
<keyword evidence="1 6" id="KW-0004">4Fe-4S</keyword>
<evidence type="ECO:0000256" key="6">
    <source>
        <dbReference type="PIRNR" id="PIRNR000139"/>
    </source>
</evidence>
<dbReference type="InterPro" id="IPR012257">
    <property type="entry name" value="Glc_ox_4Fe-4S"/>
</dbReference>
<dbReference type="Pfam" id="PF02754">
    <property type="entry name" value="CCG"/>
    <property type="match status" value="2"/>
</dbReference>
<dbReference type="GO" id="GO:0046872">
    <property type="term" value="F:metal ion binding"/>
    <property type="evidence" value="ECO:0007669"/>
    <property type="project" value="UniProtKB-UniRule"/>
</dbReference>
<evidence type="ECO:0000256" key="3">
    <source>
        <dbReference type="ARBA" id="ARBA00022737"/>
    </source>
</evidence>
<comment type="catalytic activity">
    <reaction evidence="6">
        <text>(R)-lactate + A = pyruvate + AH2</text>
        <dbReference type="Rhea" id="RHEA:15089"/>
        <dbReference type="ChEBI" id="CHEBI:13193"/>
        <dbReference type="ChEBI" id="CHEBI:15361"/>
        <dbReference type="ChEBI" id="CHEBI:16004"/>
        <dbReference type="ChEBI" id="CHEBI:17499"/>
    </reaction>
</comment>
<evidence type="ECO:0000256" key="2">
    <source>
        <dbReference type="ARBA" id="ARBA00022723"/>
    </source>
</evidence>
<evidence type="ECO:0000256" key="1">
    <source>
        <dbReference type="ARBA" id="ARBA00022485"/>
    </source>
</evidence>
<dbReference type="PROSITE" id="PS00198">
    <property type="entry name" value="4FE4S_FER_1"/>
    <property type="match status" value="1"/>
</dbReference>
<dbReference type="InterPro" id="IPR004017">
    <property type="entry name" value="Cys_rich_dom"/>
</dbReference>
<dbReference type="EMBL" id="AMCK01000009">
    <property type="protein sequence ID" value="EKB45119.1"/>
    <property type="molecule type" value="Genomic_DNA"/>
</dbReference>
<keyword evidence="9" id="KW-1185">Reference proteome</keyword>
<dbReference type="PROSITE" id="PS51379">
    <property type="entry name" value="4FE4S_FER_2"/>
    <property type="match status" value="2"/>
</dbReference>
<dbReference type="PANTHER" id="PTHR32479:SF17">
    <property type="entry name" value="GLYCOLATE OXIDASE IRON-SULFUR SUBUNIT"/>
    <property type="match status" value="1"/>
</dbReference>
<dbReference type="Pfam" id="PF13183">
    <property type="entry name" value="Fer4_8"/>
    <property type="match status" value="1"/>
</dbReference>
<comment type="catalytic activity">
    <reaction evidence="6">
        <text>glycolate + A = glyoxylate + AH2</text>
        <dbReference type="Rhea" id="RHEA:21264"/>
        <dbReference type="ChEBI" id="CHEBI:13193"/>
        <dbReference type="ChEBI" id="CHEBI:17499"/>
        <dbReference type="ChEBI" id="CHEBI:29805"/>
        <dbReference type="ChEBI" id="CHEBI:36655"/>
        <dbReference type="EC" id="1.1.99.14"/>
    </reaction>
</comment>
<comment type="caution">
    <text evidence="8">The sequence shown here is derived from an EMBL/GenBank/DDBJ whole genome shotgun (WGS) entry which is preliminary data.</text>
</comment>
<evidence type="ECO:0000313" key="8">
    <source>
        <dbReference type="EMBL" id="EKB45119.1"/>
    </source>
</evidence>
<dbReference type="Gene3D" id="1.10.1060.10">
    <property type="entry name" value="Alpha-helical ferredoxin"/>
    <property type="match status" value="1"/>
</dbReference>
<keyword evidence="5 6" id="KW-0411">Iron-sulfur</keyword>
<dbReference type="PATRIC" id="fig|1224748.3.peg.1974"/>
<dbReference type="PANTHER" id="PTHR32479">
    <property type="entry name" value="GLYCOLATE OXIDASE IRON-SULFUR SUBUNIT"/>
    <property type="match status" value="1"/>
</dbReference>
<dbReference type="AlphaFoldDB" id="K1LLG6"/>
<dbReference type="GO" id="GO:0051539">
    <property type="term" value="F:4 iron, 4 sulfur cluster binding"/>
    <property type="evidence" value="ECO:0007669"/>
    <property type="project" value="UniProtKB-UniRule"/>
</dbReference>
<keyword evidence="6" id="KW-0249">Electron transport</keyword>
<evidence type="ECO:0000259" key="7">
    <source>
        <dbReference type="PROSITE" id="PS51379"/>
    </source>
</evidence>
<feature type="domain" description="4Fe-4S ferredoxin-type" evidence="7">
    <location>
        <begin position="2"/>
        <end position="32"/>
    </location>
</feature>
<dbReference type="Proteomes" id="UP000004738">
    <property type="component" value="Unassembled WGS sequence"/>
</dbReference>
<name>K1LLG6_9BACL</name>
<keyword evidence="2 6" id="KW-0479">Metal-binding</keyword>
<dbReference type="RefSeq" id="WP_008406030.1">
    <property type="nucleotide sequence ID" value="NZ_AMCK01000009.1"/>
</dbReference>
<accession>K1LLG6</accession>
<dbReference type="EC" id="1.1.99.14" evidence="6"/>
<comment type="function">
    <text evidence="6">Component of a complex that catalyzes the oxidation of glycolate to glyoxylate.</text>
</comment>
<protein>
    <recommendedName>
        <fullName evidence="6">Glycolate oxidase iron-sulfur subunit</fullName>
        <ecNumber evidence="6">1.1.99.14</ecNumber>
    </recommendedName>
</protein>
<sequence>MTELAYQETLSCVQCGYCLPTCPTYVTFQKETHSPRGRINLVKMAAEGKITYDEISDSIDLCLGCRACETVCPTNVQYGKILESAIEVLTVHKEQQMKNRMKTVKSLLFNQVVPNKNIQKVLGTGLAIYQQTGIQKVAQKTKILNILPENLHSFETILPPIEGPIKRNKRKTHYAVQSQKPVFKVVFFVGCIMDTMFSSINTLSMKLLQQAGCDVTVIKEQGCCGALHQHSGLTDKTRQLAKRNIEAFEQYDFDFVVNSIGGCGAMLGEYPHLLATEADWVKRAIKFSEKSVDISVILSKLPLPFKKSLPYVITYQPSCHMTNVQKRVNEPLHMINSIPGIELMPLPDAHMCCGSAGIYNIIRYNHSMKILDEKMKHVKLLQQRPNVIVTTNPGCHLQMKLGVEREGLAETVRVVHLVELLAEACGIEA</sequence>
<dbReference type="InterPro" id="IPR017900">
    <property type="entry name" value="4Fe4S_Fe_S_CS"/>
</dbReference>
<dbReference type="PIRSF" id="PIRSF000139">
    <property type="entry name" value="Glc_ox_4Fe-4S"/>
    <property type="match status" value="1"/>
</dbReference>
<dbReference type="InterPro" id="IPR017896">
    <property type="entry name" value="4Fe4S_Fe-S-bd"/>
</dbReference>
<organism evidence="8 9">
    <name type="scientific">Solibacillus isronensis B3W22</name>
    <dbReference type="NCBI Taxonomy" id="1224748"/>
    <lineage>
        <taxon>Bacteria</taxon>
        <taxon>Bacillati</taxon>
        <taxon>Bacillota</taxon>
        <taxon>Bacilli</taxon>
        <taxon>Bacillales</taxon>
        <taxon>Caryophanaceae</taxon>
        <taxon>Solibacillus</taxon>
    </lineage>
</organism>
<dbReference type="GO" id="GO:0019154">
    <property type="term" value="F:glycolate dehydrogenase activity"/>
    <property type="evidence" value="ECO:0007669"/>
    <property type="project" value="UniProtKB-EC"/>
</dbReference>
<gene>
    <name evidence="8" type="primary">lutA_1</name>
    <name evidence="8" type="ORF">B857_01998</name>
</gene>
<keyword evidence="3" id="KW-0677">Repeat</keyword>
<proteinExistence type="predicted"/>